<evidence type="ECO:0000313" key="5">
    <source>
        <dbReference type="EMBL" id="MEW9263678.1"/>
    </source>
</evidence>
<name>A0ABV3P2M9_9ACTN</name>
<dbReference type="Gene3D" id="3.40.1410.10">
    <property type="entry name" value="Chorismate lyase-like"/>
    <property type="match status" value="1"/>
</dbReference>
<dbReference type="InterPro" id="IPR036388">
    <property type="entry name" value="WH-like_DNA-bd_sf"/>
</dbReference>
<proteinExistence type="predicted"/>
<dbReference type="Pfam" id="PF00392">
    <property type="entry name" value="GntR"/>
    <property type="match status" value="1"/>
</dbReference>
<keyword evidence="3" id="KW-0804">Transcription</keyword>
<sequence>MNDLFVDLDRSSPVPLYFQVARQIEQAIEHGKLPPGSRLDNEIHLADKLGLSRPTMRRAIQQLVDKGLLVRKRGVGTQVVHGQVTRPVELTSLHDDLVQSGQLPATQVLLHEISSAADDVAGSLAISPGTPVLHLRRLRLSGGEPLALLENWLPAPYTDLSAEALTERGMYQLLRSRGVGMRVARQRIGARRGSAEDCTLLDERRGAPLLTMERTTHDDSGRVVEYGRHVYRASRYAFEVTLVDR</sequence>
<accession>A0ABV3P2M9</accession>
<dbReference type="CDD" id="cd07377">
    <property type="entry name" value="WHTH_GntR"/>
    <property type="match status" value="1"/>
</dbReference>
<dbReference type="RefSeq" id="WP_367636281.1">
    <property type="nucleotide sequence ID" value="NZ_JBFNQN010000002.1"/>
</dbReference>
<keyword evidence="6" id="KW-1185">Reference proteome</keyword>
<gene>
    <name evidence="5" type="ORF">AB1207_02870</name>
</gene>
<dbReference type="SMART" id="SM00345">
    <property type="entry name" value="HTH_GNTR"/>
    <property type="match status" value="1"/>
</dbReference>
<evidence type="ECO:0000256" key="3">
    <source>
        <dbReference type="ARBA" id="ARBA00023163"/>
    </source>
</evidence>
<dbReference type="SUPFAM" id="SSF46785">
    <property type="entry name" value="Winged helix' DNA-binding domain"/>
    <property type="match status" value="1"/>
</dbReference>
<dbReference type="EMBL" id="JBFNQN010000002">
    <property type="protein sequence ID" value="MEW9263678.1"/>
    <property type="molecule type" value="Genomic_DNA"/>
</dbReference>
<dbReference type="Proteomes" id="UP001555826">
    <property type="component" value="Unassembled WGS sequence"/>
</dbReference>
<dbReference type="Pfam" id="PF07702">
    <property type="entry name" value="UTRA"/>
    <property type="match status" value="1"/>
</dbReference>
<evidence type="ECO:0000313" key="6">
    <source>
        <dbReference type="Proteomes" id="UP001555826"/>
    </source>
</evidence>
<evidence type="ECO:0000259" key="4">
    <source>
        <dbReference type="PROSITE" id="PS50949"/>
    </source>
</evidence>
<dbReference type="PRINTS" id="PR00035">
    <property type="entry name" value="HTHGNTR"/>
</dbReference>
<dbReference type="PROSITE" id="PS50949">
    <property type="entry name" value="HTH_GNTR"/>
    <property type="match status" value="1"/>
</dbReference>
<dbReference type="Gene3D" id="1.10.10.10">
    <property type="entry name" value="Winged helix-like DNA-binding domain superfamily/Winged helix DNA-binding domain"/>
    <property type="match status" value="1"/>
</dbReference>
<dbReference type="PANTHER" id="PTHR44846">
    <property type="entry name" value="MANNOSYL-D-GLYCERATE TRANSPORT/METABOLISM SYSTEM REPRESSOR MNGR-RELATED"/>
    <property type="match status" value="1"/>
</dbReference>
<dbReference type="SMART" id="SM00866">
    <property type="entry name" value="UTRA"/>
    <property type="match status" value="1"/>
</dbReference>
<reference evidence="5 6" key="1">
    <citation type="submission" date="2024-07" db="EMBL/GenBank/DDBJ databases">
        <authorList>
            <person name="Thanompreechachai J."/>
            <person name="Duangmal K."/>
        </authorList>
    </citation>
    <scope>NUCLEOTIDE SEQUENCE [LARGE SCALE GENOMIC DNA]</scope>
    <source>
        <strain evidence="5 6">KCTC 19886</strain>
    </source>
</reference>
<evidence type="ECO:0000256" key="2">
    <source>
        <dbReference type="ARBA" id="ARBA00023125"/>
    </source>
</evidence>
<dbReference type="InterPro" id="IPR000524">
    <property type="entry name" value="Tscrpt_reg_HTH_GntR"/>
</dbReference>
<protein>
    <submittedName>
        <fullName evidence="5">GntR family transcriptional regulator</fullName>
    </submittedName>
</protein>
<dbReference type="InterPro" id="IPR028978">
    <property type="entry name" value="Chorismate_lyase_/UTRA_dom_sf"/>
</dbReference>
<keyword evidence="2" id="KW-0238">DNA-binding</keyword>
<dbReference type="InterPro" id="IPR050679">
    <property type="entry name" value="Bact_HTH_transcr_reg"/>
</dbReference>
<evidence type="ECO:0000256" key="1">
    <source>
        <dbReference type="ARBA" id="ARBA00023015"/>
    </source>
</evidence>
<keyword evidence="1" id="KW-0805">Transcription regulation</keyword>
<dbReference type="SUPFAM" id="SSF64288">
    <property type="entry name" value="Chorismate lyase-like"/>
    <property type="match status" value="1"/>
</dbReference>
<comment type="caution">
    <text evidence="5">The sequence shown here is derived from an EMBL/GenBank/DDBJ whole genome shotgun (WGS) entry which is preliminary data.</text>
</comment>
<dbReference type="InterPro" id="IPR036390">
    <property type="entry name" value="WH_DNA-bd_sf"/>
</dbReference>
<feature type="domain" description="HTH gntR-type" evidence="4">
    <location>
        <begin position="14"/>
        <end position="82"/>
    </location>
</feature>
<dbReference type="PANTHER" id="PTHR44846:SF17">
    <property type="entry name" value="GNTR-FAMILY TRANSCRIPTIONAL REGULATOR"/>
    <property type="match status" value="1"/>
</dbReference>
<dbReference type="InterPro" id="IPR011663">
    <property type="entry name" value="UTRA"/>
</dbReference>
<organism evidence="5 6">
    <name type="scientific">Kineococcus endophyticus</name>
    <dbReference type="NCBI Taxonomy" id="1181883"/>
    <lineage>
        <taxon>Bacteria</taxon>
        <taxon>Bacillati</taxon>
        <taxon>Actinomycetota</taxon>
        <taxon>Actinomycetes</taxon>
        <taxon>Kineosporiales</taxon>
        <taxon>Kineosporiaceae</taxon>
        <taxon>Kineococcus</taxon>
    </lineage>
</organism>